<dbReference type="Gene3D" id="2.60.40.640">
    <property type="match status" value="1"/>
</dbReference>
<organism evidence="3 4">
    <name type="scientific">Absidia repens</name>
    <dbReference type="NCBI Taxonomy" id="90262"/>
    <lineage>
        <taxon>Eukaryota</taxon>
        <taxon>Fungi</taxon>
        <taxon>Fungi incertae sedis</taxon>
        <taxon>Mucoromycota</taxon>
        <taxon>Mucoromycotina</taxon>
        <taxon>Mucoromycetes</taxon>
        <taxon>Mucorales</taxon>
        <taxon>Cunninghamellaceae</taxon>
        <taxon>Absidia</taxon>
    </lineage>
</organism>
<reference evidence="3 4" key="1">
    <citation type="submission" date="2016-07" db="EMBL/GenBank/DDBJ databases">
        <title>Pervasive Adenine N6-methylation of Active Genes in Fungi.</title>
        <authorList>
            <consortium name="DOE Joint Genome Institute"/>
            <person name="Mondo S.J."/>
            <person name="Dannebaum R.O."/>
            <person name="Kuo R.C."/>
            <person name="Labutti K."/>
            <person name="Haridas S."/>
            <person name="Kuo A."/>
            <person name="Salamov A."/>
            <person name="Ahrendt S.R."/>
            <person name="Lipzen A."/>
            <person name="Sullivan W."/>
            <person name="Andreopoulos W.B."/>
            <person name="Clum A."/>
            <person name="Lindquist E."/>
            <person name="Daum C."/>
            <person name="Ramamoorthy G.K."/>
            <person name="Gryganskyi A."/>
            <person name="Culley D."/>
            <person name="Magnuson J.K."/>
            <person name="James T.Y."/>
            <person name="O'Malley M.A."/>
            <person name="Stajich J.E."/>
            <person name="Spatafora J.W."/>
            <person name="Visel A."/>
            <person name="Grigoriev I.V."/>
        </authorList>
    </citation>
    <scope>NUCLEOTIDE SEQUENCE [LARGE SCALE GENOMIC DNA]</scope>
    <source>
        <strain evidence="3 4">NRRL 1336</strain>
    </source>
</reference>
<feature type="region of interest" description="Disordered" evidence="1">
    <location>
        <begin position="278"/>
        <end position="373"/>
    </location>
</feature>
<sequence length="446" mass="49752">MNSLTIQFVGTSKTLWPEASHHWDKQVLVDSIIPICKTPMHLKKGAHAFPFEILLSNALSESIECGLGHVRYKVICQVHTRSDWRASSLLLFNTTKLQAKQSVMLVRLPPQDTPRCITQTHNVTPHDQLNMVVESAHLTPGALLPVSLHFSNPDAILSLDSLTVKLIERQKFRAPSKQTTRILHHEITLQQQNQQSGADEHDPSETRFVYWIPDSQSLQVHPTTTNRIIRVRHWIQVALTLTLTNGETKDLWMDTPISVLLSPLDDYHTLPVYQSNPTVTSPCWTAADTTNTPRPSSSSSLVPSTISTLIGRTSTSLHHKKKKKSPSSFSIISSSHSNINNNNSNNNNNNNNNSNNSNNSSDRSDNISNHQKIIPKPSTWITKLYARHKEVFRTPSSSLLLPPPSQPPLPPPSSSSARHTCGLQLQPELLSSPSTPPPTYQEHLIL</sequence>
<dbReference type="SMART" id="SM01017">
    <property type="entry name" value="Arrestin_C"/>
    <property type="match status" value="1"/>
</dbReference>
<dbReference type="InterPro" id="IPR011022">
    <property type="entry name" value="Arrestin_C-like"/>
</dbReference>
<dbReference type="Proteomes" id="UP000193560">
    <property type="component" value="Unassembled WGS sequence"/>
</dbReference>
<dbReference type="InterPro" id="IPR011021">
    <property type="entry name" value="Arrestin-like_N"/>
</dbReference>
<evidence type="ECO:0000259" key="2">
    <source>
        <dbReference type="SMART" id="SM01017"/>
    </source>
</evidence>
<feature type="domain" description="Arrestin C-terminal-like" evidence="2">
    <location>
        <begin position="125"/>
        <end position="264"/>
    </location>
</feature>
<dbReference type="OrthoDB" id="2238745at2759"/>
<dbReference type="PANTHER" id="PTHR11188">
    <property type="entry name" value="ARRESTIN DOMAIN CONTAINING PROTEIN"/>
    <property type="match status" value="1"/>
</dbReference>
<dbReference type="InterPro" id="IPR014752">
    <property type="entry name" value="Arrestin-like_C"/>
</dbReference>
<dbReference type="InterPro" id="IPR050357">
    <property type="entry name" value="Arrestin_domain-protein"/>
</dbReference>
<dbReference type="PANTHER" id="PTHR11188:SF17">
    <property type="entry name" value="FI21816P1"/>
    <property type="match status" value="1"/>
</dbReference>
<feature type="compositionally biased region" description="Low complexity" evidence="1">
    <location>
        <begin position="423"/>
        <end position="433"/>
    </location>
</feature>
<dbReference type="EMBL" id="MCGE01000013">
    <property type="protein sequence ID" value="ORZ15141.1"/>
    <property type="molecule type" value="Genomic_DNA"/>
</dbReference>
<feature type="region of interest" description="Disordered" evidence="1">
    <location>
        <begin position="396"/>
        <end position="446"/>
    </location>
</feature>
<gene>
    <name evidence="3" type="ORF">BCR42DRAFT_438333</name>
</gene>
<comment type="caution">
    <text evidence="3">The sequence shown here is derived from an EMBL/GenBank/DDBJ whole genome shotgun (WGS) entry which is preliminary data.</text>
</comment>
<accession>A0A1X2IEM1</accession>
<dbReference type="STRING" id="90262.A0A1X2IEM1"/>
<feature type="compositionally biased region" description="Pro residues" evidence="1">
    <location>
        <begin position="401"/>
        <end position="413"/>
    </location>
</feature>
<keyword evidence="4" id="KW-1185">Reference proteome</keyword>
<evidence type="ECO:0000313" key="4">
    <source>
        <dbReference type="Proteomes" id="UP000193560"/>
    </source>
</evidence>
<feature type="compositionally biased region" description="Low complexity" evidence="1">
    <location>
        <begin position="289"/>
        <end position="308"/>
    </location>
</feature>
<protein>
    <recommendedName>
        <fullName evidence="2">Arrestin C-terminal-like domain-containing protein</fullName>
    </recommendedName>
</protein>
<dbReference type="GO" id="GO:0015031">
    <property type="term" value="P:protein transport"/>
    <property type="evidence" value="ECO:0007669"/>
    <property type="project" value="TreeGrafter"/>
</dbReference>
<dbReference type="Pfam" id="PF00339">
    <property type="entry name" value="Arrestin_N"/>
    <property type="match status" value="1"/>
</dbReference>
<evidence type="ECO:0000313" key="3">
    <source>
        <dbReference type="EMBL" id="ORZ15141.1"/>
    </source>
</evidence>
<dbReference type="AlphaFoldDB" id="A0A1X2IEM1"/>
<name>A0A1X2IEM1_9FUNG</name>
<dbReference type="GO" id="GO:0005737">
    <property type="term" value="C:cytoplasm"/>
    <property type="evidence" value="ECO:0007669"/>
    <property type="project" value="TreeGrafter"/>
</dbReference>
<evidence type="ECO:0000256" key="1">
    <source>
        <dbReference type="SAM" id="MobiDB-lite"/>
    </source>
</evidence>
<feature type="compositionally biased region" description="Low complexity" evidence="1">
    <location>
        <begin position="327"/>
        <end position="369"/>
    </location>
</feature>
<dbReference type="Pfam" id="PF02752">
    <property type="entry name" value="Arrestin_C"/>
    <property type="match status" value="1"/>
</dbReference>
<proteinExistence type="predicted"/>